<organism evidence="1 2">
    <name type="scientific">Desulfonema magnum</name>
    <dbReference type="NCBI Taxonomy" id="45655"/>
    <lineage>
        <taxon>Bacteria</taxon>
        <taxon>Pseudomonadati</taxon>
        <taxon>Thermodesulfobacteriota</taxon>
        <taxon>Desulfobacteria</taxon>
        <taxon>Desulfobacterales</taxon>
        <taxon>Desulfococcaceae</taxon>
        <taxon>Desulfonema</taxon>
    </lineage>
</organism>
<evidence type="ECO:0000313" key="2">
    <source>
        <dbReference type="Proteomes" id="UP000663722"/>
    </source>
</evidence>
<dbReference type="KEGG" id="dmm:dnm_019370"/>
<proteinExistence type="predicted"/>
<dbReference type="Proteomes" id="UP000663722">
    <property type="component" value="Chromosome"/>
</dbReference>
<dbReference type="AlphaFoldDB" id="A0A975GLT3"/>
<evidence type="ECO:0000313" key="1">
    <source>
        <dbReference type="EMBL" id="QTA85920.1"/>
    </source>
</evidence>
<accession>A0A975GLT3</accession>
<protein>
    <submittedName>
        <fullName evidence="1">Uncharacterized protein</fullName>
    </submittedName>
</protein>
<dbReference type="EMBL" id="CP061800">
    <property type="protein sequence ID" value="QTA85920.1"/>
    <property type="molecule type" value="Genomic_DNA"/>
</dbReference>
<keyword evidence="2" id="KW-1185">Reference proteome</keyword>
<gene>
    <name evidence="1" type="ORF">dnm_019370</name>
</gene>
<sequence length="37" mass="4404">MSLWLKLLQISRAYGFFANTDIIWAEKIPLYNVCKKE</sequence>
<name>A0A975GLT3_9BACT</name>
<reference evidence="1" key="1">
    <citation type="journal article" date="2021" name="Microb. Physiol.">
        <title>Proteogenomic Insights into the Physiology of Marine, Sulfate-Reducing, Filamentous Desulfonema limicola and Desulfonema magnum.</title>
        <authorList>
            <person name="Schnaars V."/>
            <person name="Wohlbrand L."/>
            <person name="Scheve S."/>
            <person name="Hinrichs C."/>
            <person name="Reinhardt R."/>
            <person name="Rabus R."/>
        </authorList>
    </citation>
    <scope>NUCLEOTIDE SEQUENCE</scope>
    <source>
        <strain evidence="1">4be13</strain>
    </source>
</reference>